<name>A0A644ZCA7_9ZZZZ</name>
<keyword evidence="3" id="KW-0804">Transcription</keyword>
<dbReference type="PROSITE" id="PS50987">
    <property type="entry name" value="HTH_ARSR_2"/>
    <property type="match status" value="1"/>
</dbReference>
<dbReference type="Gene3D" id="1.10.10.10">
    <property type="entry name" value="Winged helix-like DNA-binding domain superfamily/Winged helix DNA-binding domain"/>
    <property type="match status" value="1"/>
</dbReference>
<dbReference type="InterPro" id="IPR036388">
    <property type="entry name" value="WH-like_DNA-bd_sf"/>
</dbReference>
<accession>A0A644ZCA7</accession>
<dbReference type="PRINTS" id="PR00778">
    <property type="entry name" value="HTHARSR"/>
</dbReference>
<keyword evidence="1" id="KW-0805">Transcription regulation</keyword>
<dbReference type="GO" id="GO:0003700">
    <property type="term" value="F:DNA-binding transcription factor activity"/>
    <property type="evidence" value="ECO:0007669"/>
    <property type="project" value="InterPro"/>
</dbReference>
<dbReference type="PANTHER" id="PTHR43132:SF6">
    <property type="entry name" value="HTH-TYPE TRANSCRIPTIONAL REPRESSOR CZRA"/>
    <property type="match status" value="1"/>
</dbReference>
<dbReference type="InterPro" id="IPR051011">
    <property type="entry name" value="Metal_resp_trans_reg"/>
</dbReference>
<dbReference type="EMBL" id="VSSQ01008112">
    <property type="protein sequence ID" value="MPM37918.1"/>
    <property type="molecule type" value="Genomic_DNA"/>
</dbReference>
<sequence>MIIYSLAEGPHNVSDIASIVELPQPTVSRHLKILRDRGIVRSERDGQTIIYSLSDKRIVQALDLLRATLGDLLTDQVELAKKANSDFTF</sequence>
<dbReference type="InterPro" id="IPR036390">
    <property type="entry name" value="WH_DNA-bd_sf"/>
</dbReference>
<dbReference type="SMART" id="SM00418">
    <property type="entry name" value="HTH_ARSR"/>
    <property type="match status" value="1"/>
</dbReference>
<comment type="caution">
    <text evidence="5">The sequence shown here is derived from an EMBL/GenBank/DDBJ whole genome shotgun (WGS) entry which is preliminary data.</text>
</comment>
<dbReference type="InterPro" id="IPR001845">
    <property type="entry name" value="HTH_ArsR_DNA-bd_dom"/>
</dbReference>
<reference evidence="5" key="1">
    <citation type="submission" date="2019-08" db="EMBL/GenBank/DDBJ databases">
        <authorList>
            <person name="Kucharzyk K."/>
            <person name="Murdoch R.W."/>
            <person name="Higgins S."/>
            <person name="Loffler F."/>
        </authorList>
    </citation>
    <scope>NUCLEOTIDE SEQUENCE</scope>
</reference>
<gene>
    <name evidence="5" type="ORF">SDC9_84539</name>
</gene>
<evidence type="ECO:0000259" key="4">
    <source>
        <dbReference type="PROSITE" id="PS50987"/>
    </source>
</evidence>
<dbReference type="PANTHER" id="PTHR43132">
    <property type="entry name" value="ARSENICAL RESISTANCE OPERON REPRESSOR ARSR-RELATED"/>
    <property type="match status" value="1"/>
</dbReference>
<proteinExistence type="predicted"/>
<dbReference type="AlphaFoldDB" id="A0A644ZCA7"/>
<dbReference type="Pfam" id="PF01022">
    <property type="entry name" value="HTH_5"/>
    <property type="match status" value="1"/>
</dbReference>
<evidence type="ECO:0000256" key="2">
    <source>
        <dbReference type="ARBA" id="ARBA00023125"/>
    </source>
</evidence>
<dbReference type="GO" id="GO:0003677">
    <property type="term" value="F:DNA binding"/>
    <property type="evidence" value="ECO:0007669"/>
    <property type="project" value="UniProtKB-KW"/>
</dbReference>
<dbReference type="SUPFAM" id="SSF46785">
    <property type="entry name" value="Winged helix' DNA-binding domain"/>
    <property type="match status" value="1"/>
</dbReference>
<protein>
    <recommendedName>
        <fullName evidence="4">HTH arsR-type domain-containing protein</fullName>
    </recommendedName>
</protein>
<keyword evidence="2" id="KW-0238">DNA-binding</keyword>
<evidence type="ECO:0000256" key="1">
    <source>
        <dbReference type="ARBA" id="ARBA00023015"/>
    </source>
</evidence>
<evidence type="ECO:0000313" key="5">
    <source>
        <dbReference type="EMBL" id="MPM37918.1"/>
    </source>
</evidence>
<dbReference type="InterPro" id="IPR011991">
    <property type="entry name" value="ArsR-like_HTH"/>
</dbReference>
<dbReference type="NCBIfam" id="NF033788">
    <property type="entry name" value="HTH_metalloreg"/>
    <property type="match status" value="1"/>
</dbReference>
<feature type="domain" description="HTH arsR-type" evidence="4">
    <location>
        <begin position="1"/>
        <end position="73"/>
    </location>
</feature>
<dbReference type="CDD" id="cd00090">
    <property type="entry name" value="HTH_ARSR"/>
    <property type="match status" value="1"/>
</dbReference>
<evidence type="ECO:0000256" key="3">
    <source>
        <dbReference type="ARBA" id="ARBA00023163"/>
    </source>
</evidence>
<organism evidence="5">
    <name type="scientific">bioreactor metagenome</name>
    <dbReference type="NCBI Taxonomy" id="1076179"/>
    <lineage>
        <taxon>unclassified sequences</taxon>
        <taxon>metagenomes</taxon>
        <taxon>ecological metagenomes</taxon>
    </lineage>
</organism>